<evidence type="ECO:0000256" key="3">
    <source>
        <dbReference type="ARBA" id="ARBA00022676"/>
    </source>
</evidence>
<accession>A0A1V2H832</accession>
<comment type="caution">
    <text evidence="8">The sequence shown here is derived from an EMBL/GenBank/DDBJ whole genome shotgun (WGS) entry which is preliminary data.</text>
</comment>
<dbReference type="InterPro" id="IPR002638">
    <property type="entry name" value="Quinolinate_PRibosylTrfase_C"/>
</dbReference>
<dbReference type="AlphaFoldDB" id="A0A1V2H832"/>
<dbReference type="PANTHER" id="PTHR32179">
    <property type="entry name" value="NICOTINATE-NUCLEOTIDE PYROPHOSPHORYLASE [CARBOXYLATING]"/>
    <property type="match status" value="1"/>
</dbReference>
<dbReference type="SUPFAM" id="SSF54675">
    <property type="entry name" value="Nicotinate/Quinolinate PRTase N-terminal domain-like"/>
    <property type="match status" value="1"/>
</dbReference>
<protein>
    <recommendedName>
        <fullName evidence="2">Putative pyrophosphorylase ModD</fullName>
    </recommendedName>
</protein>
<evidence type="ECO:0000256" key="1">
    <source>
        <dbReference type="ARBA" id="ARBA00009400"/>
    </source>
</evidence>
<evidence type="ECO:0000259" key="7">
    <source>
        <dbReference type="Pfam" id="PF02749"/>
    </source>
</evidence>
<dbReference type="Pfam" id="PF02749">
    <property type="entry name" value="QRPTase_N"/>
    <property type="match status" value="1"/>
</dbReference>
<evidence type="ECO:0000256" key="2">
    <source>
        <dbReference type="ARBA" id="ARBA00019205"/>
    </source>
</evidence>
<dbReference type="OrthoDB" id="8216773at2"/>
<dbReference type="EMBL" id="MLCO01000009">
    <property type="protein sequence ID" value="ONG58911.1"/>
    <property type="molecule type" value="Genomic_DNA"/>
</dbReference>
<dbReference type="CDD" id="cd01573">
    <property type="entry name" value="modD_like"/>
    <property type="match status" value="1"/>
</dbReference>
<dbReference type="Gene3D" id="3.90.1170.20">
    <property type="entry name" value="Quinolinate phosphoribosyl transferase, N-terminal domain"/>
    <property type="match status" value="1"/>
</dbReference>
<feature type="domain" description="Quinolinate phosphoribosyl transferase N-terminal" evidence="7">
    <location>
        <begin position="22"/>
        <end position="106"/>
    </location>
</feature>
<dbReference type="InterPro" id="IPR036068">
    <property type="entry name" value="Nicotinate_pribotase-like_C"/>
</dbReference>
<evidence type="ECO:0000313" key="8">
    <source>
        <dbReference type="EMBL" id="ONG58911.1"/>
    </source>
</evidence>
<dbReference type="InterPro" id="IPR037128">
    <property type="entry name" value="Quinolinate_PRibosylTase_N_sf"/>
</dbReference>
<dbReference type="GO" id="GO:0005737">
    <property type="term" value="C:cytoplasm"/>
    <property type="evidence" value="ECO:0007669"/>
    <property type="project" value="TreeGrafter"/>
</dbReference>
<dbReference type="GO" id="GO:0004514">
    <property type="term" value="F:nicotinate-nucleotide diphosphorylase (carboxylating) activity"/>
    <property type="evidence" value="ECO:0007669"/>
    <property type="project" value="InterPro"/>
</dbReference>
<dbReference type="InterPro" id="IPR006242">
    <property type="entry name" value="ModD"/>
</dbReference>
<dbReference type="PIRSF" id="PIRSF006250">
    <property type="entry name" value="NadC_ModD"/>
    <property type="match status" value="1"/>
</dbReference>
<dbReference type="GO" id="GO:0009435">
    <property type="term" value="P:NAD+ biosynthetic process"/>
    <property type="evidence" value="ECO:0007669"/>
    <property type="project" value="InterPro"/>
</dbReference>
<comment type="similarity">
    <text evidence="1 5">Belongs to the NadC/ModD family.</text>
</comment>
<name>A0A1V2H832_9PROT</name>
<sequence>MSFTLSMARLEAMLREDVPYGDLTTQGLGIAEASGRATLAARAPMTVCCAEEAATLFQLAGAREVRRVATSGALLEPGSPILIAEGPAGALQAASKVAQTLLEIASGIATRASRIRAAAQLGRPGVVVAGTRKHLPGAKDLSLRALTAGGCVPHRLGLSDSILVFAQHRAFLGREPPHLWVSRLRAAQPERKIAVEAESVDQAVQMAHAGVDLVQCDKMTPDQLAEVLRALGSHPSRPLIAATGGIHEGNAADYARAGVDLLVTSAAYSAAPLDVSVVMEKI</sequence>
<reference evidence="8 9" key="1">
    <citation type="submission" date="2016-10" db="EMBL/GenBank/DDBJ databases">
        <title>Draft Genome sequence of Roseomonas sp. strain M3.</title>
        <authorList>
            <person name="Subhash Y."/>
            <person name="Lee S."/>
        </authorList>
    </citation>
    <scope>NUCLEOTIDE SEQUENCE [LARGE SCALE GENOMIC DNA]</scope>
    <source>
        <strain evidence="8 9">M3</strain>
    </source>
</reference>
<dbReference type="PANTHER" id="PTHR32179:SF4">
    <property type="entry name" value="PYROPHOSPHORYLASE MODD-RELATED"/>
    <property type="match status" value="1"/>
</dbReference>
<gene>
    <name evidence="8" type="ORF">BKE38_01535</name>
</gene>
<dbReference type="InterPro" id="IPR013785">
    <property type="entry name" value="Aldolase_TIM"/>
</dbReference>
<evidence type="ECO:0000313" key="9">
    <source>
        <dbReference type="Proteomes" id="UP000188879"/>
    </source>
</evidence>
<dbReference type="NCBIfam" id="TIGR01334">
    <property type="entry name" value="modD"/>
    <property type="match status" value="1"/>
</dbReference>
<dbReference type="RefSeq" id="WP_076955611.1">
    <property type="nucleotide sequence ID" value="NZ_MLCO01000009.1"/>
</dbReference>
<evidence type="ECO:0000259" key="6">
    <source>
        <dbReference type="Pfam" id="PF01729"/>
    </source>
</evidence>
<dbReference type="InterPro" id="IPR027277">
    <property type="entry name" value="NadC/ModD"/>
</dbReference>
<dbReference type="GO" id="GO:0034213">
    <property type="term" value="P:quinolinate catabolic process"/>
    <property type="evidence" value="ECO:0007669"/>
    <property type="project" value="TreeGrafter"/>
</dbReference>
<keyword evidence="3 5" id="KW-0328">Glycosyltransferase</keyword>
<dbReference type="Proteomes" id="UP000188879">
    <property type="component" value="Unassembled WGS sequence"/>
</dbReference>
<feature type="domain" description="Quinolinate phosphoribosyl transferase C-terminal" evidence="6">
    <location>
        <begin position="108"/>
        <end position="277"/>
    </location>
</feature>
<dbReference type="FunFam" id="3.20.20.70:FF:000030">
    <property type="entry name" value="Nicotinate-nucleotide pyrophosphorylase, carboxylating"/>
    <property type="match status" value="1"/>
</dbReference>
<keyword evidence="4 5" id="KW-0808">Transferase</keyword>
<proteinExistence type="inferred from homology"/>
<organism evidence="8 9">
    <name type="scientific">Teichococcus deserti</name>
    <dbReference type="NCBI Taxonomy" id="1817963"/>
    <lineage>
        <taxon>Bacteria</taxon>
        <taxon>Pseudomonadati</taxon>
        <taxon>Pseudomonadota</taxon>
        <taxon>Alphaproteobacteria</taxon>
        <taxon>Acetobacterales</taxon>
        <taxon>Roseomonadaceae</taxon>
        <taxon>Roseomonas</taxon>
    </lineage>
</organism>
<dbReference type="Gene3D" id="3.20.20.70">
    <property type="entry name" value="Aldolase class I"/>
    <property type="match status" value="1"/>
</dbReference>
<evidence type="ECO:0000256" key="4">
    <source>
        <dbReference type="ARBA" id="ARBA00022679"/>
    </source>
</evidence>
<dbReference type="SUPFAM" id="SSF51690">
    <property type="entry name" value="Nicotinate/Quinolinate PRTase C-terminal domain-like"/>
    <property type="match status" value="1"/>
</dbReference>
<evidence type="ECO:0000256" key="5">
    <source>
        <dbReference type="PIRNR" id="PIRNR006250"/>
    </source>
</evidence>
<keyword evidence="9" id="KW-1185">Reference proteome</keyword>
<dbReference type="InterPro" id="IPR022412">
    <property type="entry name" value="Quinolinate_PRibosylTrfase_N"/>
</dbReference>
<dbReference type="Pfam" id="PF01729">
    <property type="entry name" value="QRPTase_C"/>
    <property type="match status" value="1"/>
</dbReference>